<evidence type="ECO:0000313" key="7">
    <source>
        <dbReference type="EMBL" id="PTQ12196.1"/>
    </source>
</evidence>
<evidence type="ECO:0000256" key="1">
    <source>
        <dbReference type="ARBA" id="ARBA00010641"/>
    </source>
</evidence>
<evidence type="ECO:0000256" key="4">
    <source>
        <dbReference type="ARBA" id="ARBA00023125"/>
    </source>
</evidence>
<feature type="domain" description="RNA polymerase sigma factor 70 region 4 type 2" evidence="6">
    <location>
        <begin position="158"/>
        <end position="207"/>
    </location>
</feature>
<proteinExistence type="inferred from homology"/>
<reference evidence="7 8" key="1">
    <citation type="submission" date="2017-09" db="EMBL/GenBank/DDBJ databases">
        <title>Sphingomonas panjinensis sp.nov., isolated from oil-contaminated soil.</title>
        <authorList>
            <person name="Wang L."/>
            <person name="Chen L."/>
        </authorList>
    </citation>
    <scope>NUCLEOTIDE SEQUENCE [LARGE SCALE GENOMIC DNA]</scope>
    <source>
        <strain evidence="7 8">FW-11</strain>
    </source>
</reference>
<organism evidence="7 8">
    <name type="scientific">Sphingomonas oleivorans</name>
    <dbReference type="NCBI Taxonomy" id="1735121"/>
    <lineage>
        <taxon>Bacteria</taxon>
        <taxon>Pseudomonadati</taxon>
        <taxon>Pseudomonadota</taxon>
        <taxon>Alphaproteobacteria</taxon>
        <taxon>Sphingomonadales</taxon>
        <taxon>Sphingomonadaceae</taxon>
        <taxon>Sphingomonas</taxon>
    </lineage>
</organism>
<keyword evidence="4" id="KW-0238">DNA-binding</keyword>
<accession>A0A2T5FZR0</accession>
<evidence type="ECO:0000259" key="6">
    <source>
        <dbReference type="Pfam" id="PF08281"/>
    </source>
</evidence>
<dbReference type="CDD" id="cd06171">
    <property type="entry name" value="Sigma70_r4"/>
    <property type="match status" value="1"/>
</dbReference>
<dbReference type="InterPro" id="IPR013324">
    <property type="entry name" value="RNA_pol_sigma_r3/r4-like"/>
</dbReference>
<dbReference type="GO" id="GO:0006352">
    <property type="term" value="P:DNA-templated transcription initiation"/>
    <property type="evidence" value="ECO:0007669"/>
    <property type="project" value="InterPro"/>
</dbReference>
<keyword evidence="2" id="KW-0805">Transcription regulation</keyword>
<evidence type="ECO:0000256" key="2">
    <source>
        <dbReference type="ARBA" id="ARBA00023015"/>
    </source>
</evidence>
<dbReference type="Proteomes" id="UP000244162">
    <property type="component" value="Unassembled WGS sequence"/>
</dbReference>
<dbReference type="Gene3D" id="1.10.10.10">
    <property type="entry name" value="Winged helix-like DNA-binding domain superfamily/Winged helix DNA-binding domain"/>
    <property type="match status" value="1"/>
</dbReference>
<protein>
    <submittedName>
        <fullName evidence="7">RNA polymerase subunit sigma-24</fullName>
    </submittedName>
</protein>
<dbReference type="Pfam" id="PF08281">
    <property type="entry name" value="Sigma70_r4_2"/>
    <property type="match status" value="1"/>
</dbReference>
<dbReference type="NCBIfam" id="TIGR02937">
    <property type="entry name" value="sigma70-ECF"/>
    <property type="match status" value="1"/>
</dbReference>
<evidence type="ECO:0000256" key="3">
    <source>
        <dbReference type="ARBA" id="ARBA00023082"/>
    </source>
</evidence>
<dbReference type="EMBL" id="NWBU01000005">
    <property type="protein sequence ID" value="PTQ12196.1"/>
    <property type="molecule type" value="Genomic_DNA"/>
</dbReference>
<keyword evidence="5" id="KW-0804">Transcription</keyword>
<dbReference type="GO" id="GO:0016987">
    <property type="term" value="F:sigma factor activity"/>
    <property type="evidence" value="ECO:0007669"/>
    <property type="project" value="UniProtKB-KW"/>
</dbReference>
<dbReference type="PANTHER" id="PTHR43133">
    <property type="entry name" value="RNA POLYMERASE ECF-TYPE SIGMA FACTO"/>
    <property type="match status" value="1"/>
</dbReference>
<name>A0A2T5FZR0_9SPHN</name>
<dbReference type="SUPFAM" id="SSF88659">
    <property type="entry name" value="Sigma3 and sigma4 domains of RNA polymerase sigma factors"/>
    <property type="match status" value="1"/>
</dbReference>
<dbReference type="InterPro" id="IPR036388">
    <property type="entry name" value="WH-like_DNA-bd_sf"/>
</dbReference>
<dbReference type="AlphaFoldDB" id="A0A2T5FZR0"/>
<dbReference type="OrthoDB" id="7268940at2"/>
<comment type="similarity">
    <text evidence="1">Belongs to the sigma-70 factor family. ECF subfamily.</text>
</comment>
<dbReference type="SUPFAM" id="SSF88946">
    <property type="entry name" value="Sigma2 domain of RNA polymerase sigma factors"/>
    <property type="match status" value="1"/>
</dbReference>
<evidence type="ECO:0000256" key="5">
    <source>
        <dbReference type="ARBA" id="ARBA00023163"/>
    </source>
</evidence>
<keyword evidence="3" id="KW-0731">Sigma factor</keyword>
<dbReference type="InterPro" id="IPR014284">
    <property type="entry name" value="RNA_pol_sigma-70_dom"/>
</dbReference>
<sequence>MALPPAPAGDRRAKLQGAAVIRRSSKSCYRAAASVTEIFPGSDVSDRREVVRWVALHILPHEADVRKWLHRSIAEPADVNDLIQQAYCRLSELDYVGHIRNGRAYFFATVRSILLERIRRERIVQIQAVTDLDALCIVDESPSPETVIGAKLELCHVLKLINSLPAAYRDVLKLRRIEGLSQKETAMRLGVTEKVVENNSTRGLKMLLAALTQARAAGMAVEPIDDDKHLRHARY</sequence>
<dbReference type="PANTHER" id="PTHR43133:SF8">
    <property type="entry name" value="RNA POLYMERASE SIGMA FACTOR HI_1459-RELATED"/>
    <property type="match status" value="1"/>
</dbReference>
<dbReference type="InterPro" id="IPR039425">
    <property type="entry name" value="RNA_pol_sigma-70-like"/>
</dbReference>
<gene>
    <name evidence="7" type="ORF">CLG96_06490</name>
</gene>
<dbReference type="GO" id="GO:0003677">
    <property type="term" value="F:DNA binding"/>
    <property type="evidence" value="ECO:0007669"/>
    <property type="project" value="UniProtKB-KW"/>
</dbReference>
<keyword evidence="8" id="KW-1185">Reference proteome</keyword>
<comment type="caution">
    <text evidence="7">The sequence shown here is derived from an EMBL/GenBank/DDBJ whole genome shotgun (WGS) entry which is preliminary data.</text>
</comment>
<dbReference type="InterPro" id="IPR013325">
    <property type="entry name" value="RNA_pol_sigma_r2"/>
</dbReference>
<dbReference type="InterPro" id="IPR013249">
    <property type="entry name" value="RNA_pol_sigma70_r4_t2"/>
</dbReference>
<dbReference type="RefSeq" id="WP_107967061.1">
    <property type="nucleotide sequence ID" value="NZ_NWBU01000005.1"/>
</dbReference>
<evidence type="ECO:0000313" key="8">
    <source>
        <dbReference type="Proteomes" id="UP000244162"/>
    </source>
</evidence>